<keyword evidence="1" id="KW-0732">Signal</keyword>
<keyword evidence="3" id="KW-1185">Reference proteome</keyword>
<organism evidence="2 3">
    <name type="scientific">Marinobacterium mangrovicola</name>
    <dbReference type="NCBI Taxonomy" id="1476959"/>
    <lineage>
        <taxon>Bacteria</taxon>
        <taxon>Pseudomonadati</taxon>
        <taxon>Pseudomonadota</taxon>
        <taxon>Gammaproteobacteria</taxon>
        <taxon>Oceanospirillales</taxon>
        <taxon>Oceanospirillaceae</taxon>
        <taxon>Marinobacterium</taxon>
    </lineage>
</organism>
<dbReference type="OrthoDB" id="115777at2"/>
<evidence type="ECO:0000256" key="1">
    <source>
        <dbReference type="SAM" id="SignalP"/>
    </source>
</evidence>
<accession>A0A4R1GFL1</accession>
<protein>
    <submittedName>
        <fullName evidence="2">Uncharacterized protein</fullName>
    </submittedName>
</protein>
<dbReference type="EMBL" id="SMFU01000009">
    <property type="protein sequence ID" value="TCK05673.1"/>
    <property type="molecule type" value="Genomic_DNA"/>
</dbReference>
<evidence type="ECO:0000313" key="2">
    <source>
        <dbReference type="EMBL" id="TCK05673.1"/>
    </source>
</evidence>
<gene>
    <name evidence="2" type="ORF">CLV83_2601</name>
</gene>
<dbReference type="Proteomes" id="UP000294546">
    <property type="component" value="Unassembled WGS sequence"/>
</dbReference>
<feature type="signal peptide" evidence="1">
    <location>
        <begin position="1"/>
        <end position="21"/>
    </location>
</feature>
<feature type="chain" id="PRO_5020910033" evidence="1">
    <location>
        <begin position="22"/>
        <end position="221"/>
    </location>
</feature>
<reference evidence="2 3" key="1">
    <citation type="submission" date="2019-03" db="EMBL/GenBank/DDBJ databases">
        <title>Genomic Encyclopedia of Archaeal and Bacterial Type Strains, Phase II (KMG-II): from individual species to whole genera.</title>
        <authorList>
            <person name="Goeker M."/>
        </authorList>
    </citation>
    <scope>NUCLEOTIDE SEQUENCE [LARGE SCALE GENOMIC DNA]</scope>
    <source>
        <strain evidence="2 3">DSM 27697</strain>
    </source>
</reference>
<dbReference type="AlphaFoldDB" id="A0A4R1GFL1"/>
<name>A0A4R1GFL1_9GAMM</name>
<proteinExistence type="predicted"/>
<evidence type="ECO:0000313" key="3">
    <source>
        <dbReference type="Proteomes" id="UP000294546"/>
    </source>
</evidence>
<dbReference type="RefSeq" id="WP_132292994.1">
    <property type="nucleotide sequence ID" value="NZ_SMFU01000009.1"/>
</dbReference>
<comment type="caution">
    <text evidence="2">The sequence shown here is derived from an EMBL/GenBank/DDBJ whole genome shotgun (WGS) entry which is preliminary data.</text>
</comment>
<sequence>MRVSIFALAAAAMLASGPSLAAGSEGAAMEQYLRSKHYMDRLFKLGIYWDRNVLQRQVQCEEQYGVEPTTFMLLDPPQFEPGNPVPTRGIWQQRFRLSRCGETATYNAIAVAKDGNVDLQPQVPGESRAGPRLIKDLYEQAVAVESANMSEAQGDCKKVLVTDTWISLPPAPRVLGGQTIDNVWEEEWSMDRCGTEFQMSFCFKPSAQGGVDWAPRNCNSL</sequence>